<organism evidence="1 2">
    <name type="scientific">Strawberry lethal yellows phytoplasma (CPA) str. NZSb11</name>
    <dbReference type="NCBI Taxonomy" id="980422"/>
    <lineage>
        <taxon>Bacteria</taxon>
        <taxon>Bacillati</taxon>
        <taxon>Mycoplasmatota</taxon>
        <taxon>Mollicutes</taxon>
        <taxon>Acholeplasmatales</taxon>
        <taxon>Acholeplasmataceae</taxon>
        <taxon>Candidatus Phytoplasma</taxon>
        <taxon>16SrXII (Stolbur group)</taxon>
    </lineage>
</organism>
<dbReference type="Proteomes" id="UP000013941">
    <property type="component" value="Chromosome"/>
</dbReference>
<proteinExistence type="predicted"/>
<keyword evidence="2" id="KW-1185">Reference proteome</keyword>
<dbReference type="RefSeq" id="WP_015638184.1">
    <property type="nucleotide sequence ID" value="NC_021236.1"/>
</dbReference>
<dbReference type="KEGG" id="nzs:SLY_0836"/>
<protein>
    <submittedName>
        <fullName evidence="1">Uncharacterized protein</fullName>
    </submittedName>
</protein>
<evidence type="ECO:0000313" key="1">
    <source>
        <dbReference type="EMBL" id="AGL90751.1"/>
    </source>
</evidence>
<dbReference type="PATRIC" id="fig|980422.3.peg.771"/>
<sequence>MNENTQVKGEFRVKTKVWLDDQVLGESQNQAAFNLLEEAAANNEFRLKCQKHI</sequence>
<accession>R4RQG7</accession>
<dbReference type="HOGENOM" id="CLU_3066715_0_0_14"/>
<name>R4RQG7_PHYAS</name>
<gene>
    <name evidence="1" type="ORF">SLY_0836</name>
</gene>
<dbReference type="EMBL" id="CP002548">
    <property type="protein sequence ID" value="AGL90751.1"/>
    <property type="molecule type" value="Genomic_DNA"/>
</dbReference>
<evidence type="ECO:0000313" key="2">
    <source>
        <dbReference type="Proteomes" id="UP000013941"/>
    </source>
</evidence>
<reference evidence="1 2" key="1">
    <citation type="journal article" date="2013" name="BMC Genomics">
        <title>Comparison of the complete genome sequence of two closely related isolates of 'Candidatus Phytoplasma australiense' reveals genome plasticity.</title>
        <authorList>
            <person name="Andersen M.T."/>
            <person name="Liefting L.W."/>
            <person name="Havukkala I."/>
            <person name="Beever R.E."/>
        </authorList>
    </citation>
    <scope>NUCLEOTIDE SEQUENCE [LARGE SCALE GENOMIC DNA]</scope>
    <source>
        <strain evidence="1 2">NZSb11</strain>
    </source>
</reference>
<dbReference type="AlphaFoldDB" id="R4RQG7"/>